<evidence type="ECO:0000313" key="7">
    <source>
        <dbReference type="EMBL" id="CAE0674333.1"/>
    </source>
</evidence>
<evidence type="ECO:0000256" key="4">
    <source>
        <dbReference type="ARBA" id="ARBA00022989"/>
    </source>
</evidence>
<keyword evidence="5 6" id="KW-0472">Membrane</keyword>
<gene>
    <name evidence="7" type="ORF">LGLO00237_LOCUS26107</name>
</gene>
<reference evidence="7" key="1">
    <citation type="submission" date="2021-01" db="EMBL/GenBank/DDBJ databases">
        <authorList>
            <person name="Corre E."/>
            <person name="Pelletier E."/>
            <person name="Niang G."/>
            <person name="Scheremetjew M."/>
            <person name="Finn R."/>
            <person name="Kale V."/>
            <person name="Holt S."/>
            <person name="Cochrane G."/>
            <person name="Meng A."/>
            <person name="Brown T."/>
            <person name="Cohen L."/>
        </authorList>
    </citation>
    <scope>NUCLEOTIDE SEQUENCE</scope>
    <source>
        <strain evidence="7">CCCM811</strain>
    </source>
</reference>
<feature type="transmembrane region" description="Helical" evidence="6">
    <location>
        <begin position="12"/>
        <end position="31"/>
    </location>
</feature>
<feature type="transmembrane region" description="Helical" evidence="6">
    <location>
        <begin position="84"/>
        <end position="105"/>
    </location>
</feature>
<dbReference type="GO" id="GO:0005737">
    <property type="term" value="C:cytoplasm"/>
    <property type="evidence" value="ECO:0007669"/>
    <property type="project" value="TreeGrafter"/>
</dbReference>
<keyword evidence="4 6" id="KW-1133">Transmembrane helix</keyword>
<evidence type="ECO:0000256" key="1">
    <source>
        <dbReference type="ARBA" id="ARBA00004141"/>
    </source>
</evidence>
<evidence type="ECO:0000256" key="5">
    <source>
        <dbReference type="ARBA" id="ARBA00023136"/>
    </source>
</evidence>
<dbReference type="PANTHER" id="PTHR11266:SF21">
    <property type="entry name" value="ACT DOMAIN-CONTAINING PROTEIN"/>
    <property type="match status" value="1"/>
</dbReference>
<accession>A0A7S3Z7L3</accession>
<evidence type="ECO:0000256" key="2">
    <source>
        <dbReference type="ARBA" id="ARBA00006824"/>
    </source>
</evidence>
<name>A0A7S3Z7L3_9EUKA</name>
<comment type="similarity">
    <text evidence="2 6">Belongs to the peroxisomal membrane protein PXMP2/4 family.</text>
</comment>
<evidence type="ECO:0000256" key="3">
    <source>
        <dbReference type="ARBA" id="ARBA00022692"/>
    </source>
</evidence>
<proteinExistence type="inferred from homology"/>
<dbReference type="InterPro" id="IPR007248">
    <property type="entry name" value="Mpv17_PMP22"/>
</dbReference>
<feature type="transmembrane region" description="Helical" evidence="6">
    <location>
        <begin position="165"/>
        <end position="182"/>
    </location>
</feature>
<feature type="transmembrane region" description="Helical" evidence="6">
    <location>
        <begin position="51"/>
        <end position="72"/>
    </location>
</feature>
<evidence type="ECO:0000256" key="6">
    <source>
        <dbReference type="RuleBase" id="RU363053"/>
    </source>
</evidence>
<dbReference type="EMBL" id="HBIV01036516">
    <property type="protein sequence ID" value="CAE0674333.1"/>
    <property type="molecule type" value="Transcribed_RNA"/>
</dbReference>
<dbReference type="AlphaFoldDB" id="A0A7S3Z7L3"/>
<dbReference type="Pfam" id="PF04117">
    <property type="entry name" value="Mpv17_PMP22"/>
    <property type="match status" value="1"/>
</dbReference>
<dbReference type="PANTHER" id="PTHR11266">
    <property type="entry name" value="PEROXISOMAL MEMBRANE PROTEIN 2, PXMP2 MPV17"/>
    <property type="match status" value="1"/>
</dbReference>
<comment type="subcellular location">
    <subcellularLocation>
        <location evidence="1">Membrane</location>
        <topology evidence="1">Multi-pass membrane protein</topology>
    </subcellularLocation>
</comment>
<keyword evidence="3 6" id="KW-0812">Transmembrane</keyword>
<sequence length="193" mass="21663">MIFRAPALRVSMAAKRFPVIAAGISIGMRYGVGDGVVQLMSGQEWDTQRNLMFGAFGATYAMTLGYGIFNVLYPKILPRIGPFLNAVVDAVVFCPFVYFPVYYIFREVAYSPPEKRWREPLDTMRMGLESWRSNIASDAKACAAFWIPMNTLNFWAVPLHLRQPYIGGVGFLWAMILSKLSGGRGDKKKQLTS</sequence>
<organism evidence="7">
    <name type="scientific">Lotharella globosa</name>
    <dbReference type="NCBI Taxonomy" id="91324"/>
    <lineage>
        <taxon>Eukaryota</taxon>
        <taxon>Sar</taxon>
        <taxon>Rhizaria</taxon>
        <taxon>Cercozoa</taxon>
        <taxon>Chlorarachniophyceae</taxon>
        <taxon>Lotharella</taxon>
    </lineage>
</organism>
<protein>
    <submittedName>
        <fullName evidence="7">Uncharacterized protein</fullName>
    </submittedName>
</protein>
<dbReference type="GO" id="GO:0016020">
    <property type="term" value="C:membrane"/>
    <property type="evidence" value="ECO:0007669"/>
    <property type="project" value="UniProtKB-SubCell"/>
</dbReference>